<protein>
    <recommendedName>
        <fullName evidence="5">HTH araC/xylS-type domain-containing protein</fullName>
    </recommendedName>
</protein>
<dbReference type="Gene3D" id="1.10.10.60">
    <property type="entry name" value="Homeodomain-like"/>
    <property type="match status" value="2"/>
</dbReference>
<keyword evidence="1" id="KW-0805">Transcription regulation</keyword>
<dbReference type="InterPro" id="IPR018060">
    <property type="entry name" value="HTH_AraC"/>
</dbReference>
<dbReference type="InterPro" id="IPR018062">
    <property type="entry name" value="HTH_AraC-typ_CS"/>
</dbReference>
<evidence type="ECO:0000313" key="6">
    <source>
        <dbReference type="EMBL" id="BDS08539.1"/>
    </source>
</evidence>
<evidence type="ECO:0000256" key="3">
    <source>
        <dbReference type="ARBA" id="ARBA00023163"/>
    </source>
</evidence>
<dbReference type="SMART" id="SM00342">
    <property type="entry name" value="HTH_ARAC"/>
    <property type="match status" value="1"/>
</dbReference>
<dbReference type="InterPro" id="IPR009057">
    <property type="entry name" value="Homeodomain-like_sf"/>
</dbReference>
<feature type="region of interest" description="Disordered" evidence="4">
    <location>
        <begin position="226"/>
        <end position="248"/>
    </location>
</feature>
<dbReference type="SUPFAM" id="SSF46689">
    <property type="entry name" value="Homeodomain-like"/>
    <property type="match status" value="1"/>
</dbReference>
<organism evidence="6">
    <name type="scientific">Oceaniferula spumae</name>
    <dbReference type="NCBI Taxonomy" id="2979115"/>
    <lineage>
        <taxon>Bacteria</taxon>
        <taxon>Pseudomonadati</taxon>
        <taxon>Verrucomicrobiota</taxon>
        <taxon>Verrucomicrobiia</taxon>
        <taxon>Verrucomicrobiales</taxon>
        <taxon>Verrucomicrobiaceae</taxon>
        <taxon>Oceaniferula</taxon>
    </lineage>
</organism>
<gene>
    <name evidence="6" type="ORF">NT6N_35790</name>
</gene>
<reference evidence="6" key="1">
    <citation type="submission" date="2024-07" db="EMBL/GenBank/DDBJ databases">
        <title>Complete genome sequence of Verrucomicrobiaceae bacterium NT6N.</title>
        <authorList>
            <person name="Huang C."/>
            <person name="Takami H."/>
            <person name="Hamasaki K."/>
        </authorList>
    </citation>
    <scope>NUCLEOTIDE SEQUENCE</scope>
    <source>
        <strain evidence="6">NT6N</strain>
    </source>
</reference>
<dbReference type="PRINTS" id="PR00032">
    <property type="entry name" value="HTHARAC"/>
</dbReference>
<dbReference type="EMBL" id="AP026866">
    <property type="protein sequence ID" value="BDS08539.1"/>
    <property type="molecule type" value="Genomic_DNA"/>
</dbReference>
<dbReference type="GO" id="GO:0043565">
    <property type="term" value="F:sequence-specific DNA binding"/>
    <property type="evidence" value="ECO:0007669"/>
    <property type="project" value="InterPro"/>
</dbReference>
<evidence type="ECO:0000259" key="5">
    <source>
        <dbReference type="PROSITE" id="PS01124"/>
    </source>
</evidence>
<dbReference type="InterPro" id="IPR020449">
    <property type="entry name" value="Tscrpt_reg_AraC-type_HTH"/>
</dbReference>
<proteinExistence type="predicted"/>
<feature type="domain" description="HTH araC/xylS-type" evidence="5">
    <location>
        <begin position="145"/>
        <end position="243"/>
    </location>
</feature>
<dbReference type="PANTHER" id="PTHR43280">
    <property type="entry name" value="ARAC-FAMILY TRANSCRIPTIONAL REGULATOR"/>
    <property type="match status" value="1"/>
</dbReference>
<evidence type="ECO:0000256" key="4">
    <source>
        <dbReference type="SAM" id="MobiDB-lite"/>
    </source>
</evidence>
<sequence length="248" mass="27615">MPMRASSWPHFDLLYIHEGHLEMQVEGIGRVLLGSGEGILLFPNTHFAPYGKASQAKASVQHFSLGESDALPPPFNLLTGRSHAAIVRQGAPNKQLEADVNRSMSLALAEQSPILQVMREALLTLVLAEFLHTTLPDPKSDKNTEPLTRWAEGQSIADLNVEKLATQAGVTTSGLRRRFLKELQITPQQYLLNLRINEAARQLRETAMPIKEIAARTGYRSPVSFHNAFKKRRGESPGHYRRNHRTAG</sequence>
<keyword evidence="2" id="KW-0238">DNA-binding</keyword>
<dbReference type="PROSITE" id="PS00041">
    <property type="entry name" value="HTH_ARAC_FAMILY_1"/>
    <property type="match status" value="1"/>
</dbReference>
<name>A0AAT9FRL5_9BACT</name>
<accession>A0AAT9FRL5</accession>
<feature type="compositionally biased region" description="Basic residues" evidence="4">
    <location>
        <begin position="228"/>
        <end position="248"/>
    </location>
</feature>
<dbReference type="Pfam" id="PF12833">
    <property type="entry name" value="HTH_18"/>
    <property type="match status" value="1"/>
</dbReference>
<dbReference type="PROSITE" id="PS01124">
    <property type="entry name" value="HTH_ARAC_FAMILY_2"/>
    <property type="match status" value="1"/>
</dbReference>
<evidence type="ECO:0000256" key="1">
    <source>
        <dbReference type="ARBA" id="ARBA00023015"/>
    </source>
</evidence>
<dbReference type="KEGG" id="osu:NT6N_35790"/>
<dbReference type="PANTHER" id="PTHR43280:SF2">
    <property type="entry name" value="HTH-TYPE TRANSCRIPTIONAL REGULATOR EXSA"/>
    <property type="match status" value="1"/>
</dbReference>
<keyword evidence="3" id="KW-0804">Transcription</keyword>
<dbReference type="AlphaFoldDB" id="A0AAT9FRL5"/>
<evidence type="ECO:0000256" key="2">
    <source>
        <dbReference type="ARBA" id="ARBA00023125"/>
    </source>
</evidence>
<dbReference type="GO" id="GO:0003700">
    <property type="term" value="F:DNA-binding transcription factor activity"/>
    <property type="evidence" value="ECO:0007669"/>
    <property type="project" value="InterPro"/>
</dbReference>